<feature type="region of interest" description="Disordered" evidence="1">
    <location>
        <begin position="361"/>
        <end position="400"/>
    </location>
</feature>
<evidence type="ECO:0000256" key="1">
    <source>
        <dbReference type="SAM" id="MobiDB-lite"/>
    </source>
</evidence>
<proteinExistence type="predicted"/>
<dbReference type="Proteomes" id="UP000007460">
    <property type="component" value="Chromosome"/>
</dbReference>
<organism evidence="2 3">
    <name type="scientific">Puniceispirillum marinum (strain IMCC1322)</name>
    <dbReference type="NCBI Taxonomy" id="488538"/>
    <lineage>
        <taxon>Bacteria</taxon>
        <taxon>Pseudomonadati</taxon>
        <taxon>Pseudomonadota</taxon>
        <taxon>Alphaproteobacteria</taxon>
        <taxon>Candidatus Puniceispirillales</taxon>
        <taxon>Candidatus Puniceispirillaceae</taxon>
        <taxon>Candidatus Puniceispirillum</taxon>
    </lineage>
</organism>
<dbReference type="EMBL" id="CP001751">
    <property type="protein sequence ID" value="ADE39037.1"/>
    <property type="molecule type" value="Genomic_DNA"/>
</dbReference>
<feature type="compositionally biased region" description="Polar residues" evidence="1">
    <location>
        <begin position="365"/>
        <end position="374"/>
    </location>
</feature>
<gene>
    <name evidence="2" type="ordered locus">SAR116_0794</name>
</gene>
<evidence type="ECO:0000313" key="3">
    <source>
        <dbReference type="Proteomes" id="UP000007460"/>
    </source>
</evidence>
<keyword evidence="3" id="KW-1185">Reference proteome</keyword>
<sequence length="400" mass="44330">MKQAHVRPPECRFNLNLKDADTVLDIVTLKKNQNRISLDRFTPLILLMLAACGGGGGGGLGKPRVKISDDGSDVAISIWENTTLVSSDSEETNRELLEKHAREIASLAGKSPGRANISDINIAPDGKSVTLRLDYSNSEFSYLSATVKIELVGNDAEFFRMIRLDGLGSEIRFIDTPNYEEPSDKDANNIYNFKLKYTMTFVETGKSEVSYVNYAVTVSDVIGDLDSTDGGVIRAFDVAENTSWILTNNIMTLKNVSRIQKITFENLVIAEDGNSATFRTTDKATGAEGIVTIRLTGKDADKIEIVRFGTADTYFGLQFRTAPDYENPTDSDGNKTYEFSLVYTGLKQPETTRFRITITDLDEPASSQSRSHQNMEIFHPDTDDYNMPESQDLSPPSEFI</sequence>
<dbReference type="HOGENOM" id="CLU_688617_0_0_5"/>
<dbReference type="STRING" id="488538.SAR116_0794"/>
<dbReference type="eggNOG" id="COG2931">
    <property type="taxonomic scope" value="Bacteria"/>
</dbReference>
<accession>D5BRZ0</accession>
<evidence type="ECO:0000313" key="2">
    <source>
        <dbReference type="EMBL" id="ADE39037.1"/>
    </source>
</evidence>
<name>D5BRZ0_PUNMI</name>
<dbReference type="KEGG" id="apb:SAR116_0794"/>
<protein>
    <submittedName>
        <fullName evidence="2">Cadherin</fullName>
    </submittedName>
</protein>
<reference evidence="2 3" key="1">
    <citation type="journal article" date="2010" name="J. Bacteriol.">
        <title>Complete genome sequence of "Candidatus Puniceispirillum marinum" IMCC1322, a representative of the SAR116 clade in the Alphaproteobacteria.</title>
        <authorList>
            <person name="Oh H.M."/>
            <person name="Kwon K.K."/>
            <person name="Kang I."/>
            <person name="Kang S.G."/>
            <person name="Lee J.H."/>
            <person name="Kim S.J."/>
            <person name="Cho J.C."/>
        </authorList>
    </citation>
    <scope>NUCLEOTIDE SEQUENCE [LARGE SCALE GENOMIC DNA]</scope>
    <source>
        <strain evidence="2 3">IMCC1322</strain>
    </source>
</reference>
<dbReference type="AlphaFoldDB" id="D5BRZ0"/>